<dbReference type="SUPFAM" id="SSF88723">
    <property type="entry name" value="PIN domain-like"/>
    <property type="match status" value="1"/>
</dbReference>
<sequence length="67" mass="7232">MVPPSAAHLRRAFAFREHIRVTAGLYVALADELGCPLVTTDRRLAGAHAPCEVRVPPSGFVPPQREG</sequence>
<keyword evidence="2" id="KW-1185">Reference proteome</keyword>
<organism evidence="1 2">
    <name type="scientific">Pseudonocardia hierapolitana</name>
    <dbReference type="NCBI Taxonomy" id="1128676"/>
    <lineage>
        <taxon>Bacteria</taxon>
        <taxon>Bacillati</taxon>
        <taxon>Actinomycetota</taxon>
        <taxon>Actinomycetes</taxon>
        <taxon>Pseudonocardiales</taxon>
        <taxon>Pseudonocardiaceae</taxon>
        <taxon>Pseudonocardia</taxon>
    </lineage>
</organism>
<comment type="caution">
    <text evidence="1">The sequence shown here is derived from an EMBL/GenBank/DDBJ whole genome shotgun (WGS) entry which is preliminary data.</text>
</comment>
<dbReference type="AlphaFoldDB" id="A0A561SVC5"/>
<reference evidence="1 2" key="1">
    <citation type="submission" date="2019-06" db="EMBL/GenBank/DDBJ databases">
        <title>Sequencing the genomes of 1000 actinobacteria strains.</title>
        <authorList>
            <person name="Klenk H.-P."/>
        </authorList>
    </citation>
    <scope>NUCLEOTIDE SEQUENCE [LARGE SCALE GENOMIC DNA]</scope>
    <source>
        <strain evidence="1 2">DSM 45671</strain>
    </source>
</reference>
<evidence type="ECO:0000313" key="2">
    <source>
        <dbReference type="Proteomes" id="UP000321261"/>
    </source>
</evidence>
<gene>
    <name evidence="1" type="ORF">FHX44_114742</name>
</gene>
<evidence type="ECO:0000313" key="1">
    <source>
        <dbReference type="EMBL" id="TWF78818.1"/>
    </source>
</evidence>
<dbReference type="Gene3D" id="3.40.50.1010">
    <property type="entry name" value="5'-nuclease"/>
    <property type="match status" value="1"/>
</dbReference>
<accession>A0A561SVC5</accession>
<name>A0A561SVC5_9PSEU</name>
<proteinExistence type="predicted"/>
<dbReference type="InterPro" id="IPR029060">
    <property type="entry name" value="PIN-like_dom_sf"/>
</dbReference>
<dbReference type="Proteomes" id="UP000321261">
    <property type="component" value="Unassembled WGS sequence"/>
</dbReference>
<dbReference type="EMBL" id="VIWU01000001">
    <property type="protein sequence ID" value="TWF78818.1"/>
    <property type="molecule type" value="Genomic_DNA"/>
</dbReference>
<evidence type="ECO:0008006" key="3">
    <source>
        <dbReference type="Google" id="ProtNLM"/>
    </source>
</evidence>
<protein>
    <recommendedName>
        <fullName evidence="3">PIN domain-containing protein</fullName>
    </recommendedName>
</protein>